<feature type="transmembrane region" description="Helical" evidence="6">
    <location>
        <begin position="51"/>
        <end position="71"/>
    </location>
</feature>
<dbReference type="Gene3D" id="1.20.1080.10">
    <property type="entry name" value="Glycerol uptake facilitator protein"/>
    <property type="match status" value="1"/>
</dbReference>
<keyword evidence="3 6" id="KW-1133">Transmembrane helix</keyword>
<dbReference type="Pfam" id="PF00230">
    <property type="entry name" value="MIP"/>
    <property type="match status" value="1"/>
</dbReference>
<dbReference type="EMBL" id="JAULSR010000001">
    <property type="protein sequence ID" value="KAK0636261.1"/>
    <property type="molecule type" value="Genomic_DNA"/>
</dbReference>
<reference evidence="7" key="1">
    <citation type="submission" date="2023-06" db="EMBL/GenBank/DDBJ databases">
        <title>Genome-scale phylogeny and comparative genomics of the fungal order Sordariales.</title>
        <authorList>
            <consortium name="Lawrence Berkeley National Laboratory"/>
            <person name="Hensen N."/>
            <person name="Bonometti L."/>
            <person name="Westerberg I."/>
            <person name="Brannstrom I.O."/>
            <person name="Guillou S."/>
            <person name="Cros-Aarteil S."/>
            <person name="Calhoun S."/>
            <person name="Haridas S."/>
            <person name="Kuo A."/>
            <person name="Mondo S."/>
            <person name="Pangilinan J."/>
            <person name="Riley R."/>
            <person name="LaButti K."/>
            <person name="Andreopoulos B."/>
            <person name="Lipzen A."/>
            <person name="Chen C."/>
            <person name="Yanf M."/>
            <person name="Daum C."/>
            <person name="Ng V."/>
            <person name="Clum A."/>
            <person name="Steindorff A."/>
            <person name="Ohm R."/>
            <person name="Martin F."/>
            <person name="Silar P."/>
            <person name="Natvig D."/>
            <person name="Lalanne C."/>
            <person name="Gautier V."/>
            <person name="Ament-velasquez S.L."/>
            <person name="Kruys A."/>
            <person name="Hutchinson M.I."/>
            <person name="Powell A.J."/>
            <person name="Barry K."/>
            <person name="Miller A.N."/>
            <person name="Grigoriev I.V."/>
            <person name="Debuchy R."/>
            <person name="Gladieux P."/>
            <person name="Thoren M.H."/>
            <person name="Johannesson H."/>
        </authorList>
    </citation>
    <scope>NUCLEOTIDE SEQUENCE</scope>
    <source>
        <strain evidence="7">SMH3391-2</strain>
    </source>
</reference>
<dbReference type="SUPFAM" id="SSF81338">
    <property type="entry name" value="Aquaporin-like"/>
    <property type="match status" value="1"/>
</dbReference>
<keyword evidence="8" id="KW-1185">Reference proteome</keyword>
<dbReference type="PANTHER" id="PTHR47002">
    <property type="entry name" value="AQUAPORIN-LIKE"/>
    <property type="match status" value="1"/>
</dbReference>
<protein>
    <submittedName>
        <fullName evidence="7">Aquaporin-like protein</fullName>
    </submittedName>
</protein>
<feature type="transmembrane region" description="Helical" evidence="6">
    <location>
        <begin position="115"/>
        <end position="135"/>
    </location>
</feature>
<dbReference type="GO" id="GO:0015267">
    <property type="term" value="F:channel activity"/>
    <property type="evidence" value="ECO:0007669"/>
    <property type="project" value="InterPro"/>
</dbReference>
<comment type="similarity">
    <text evidence="5">Belongs to the MIP/aquaporin (TC 1.A.8) family.</text>
</comment>
<dbReference type="AlphaFoldDB" id="A0AA40CEX2"/>
<dbReference type="PANTHER" id="PTHR47002:SF2">
    <property type="entry name" value="AQUAPORIN AQPAE.A-LIKE"/>
    <property type="match status" value="1"/>
</dbReference>
<evidence type="ECO:0000256" key="1">
    <source>
        <dbReference type="ARBA" id="ARBA00004141"/>
    </source>
</evidence>
<sequence>MALPFTMDGAFDGSFAGTARDTRGIQAFPWYYRREYYTGGWTDAVLFRSAILAYVGIFNAVLLSCFIYATATASGGHLNPTITFTTMPCGLTPLSRDIREGGNFFDPQFKTPGQALLTEIMSTIALLLLAIGTGLDPRQQVMYGRQLGPLLVGLSMGLVTCASTGVAQGYTGPGMNPARAIALAIAGSNWQRAFPLFLEGQGLASCSLAEMVQVVLELSTIAKFRDRDFEKANDPPVGTVFPGCHRMFQNSGASSASGTAGSKALSIFAGPESGWLLQPQQRRRLGTSA</sequence>
<evidence type="ECO:0000313" key="7">
    <source>
        <dbReference type="EMBL" id="KAK0636261.1"/>
    </source>
</evidence>
<dbReference type="Proteomes" id="UP001174934">
    <property type="component" value="Unassembled WGS sequence"/>
</dbReference>
<feature type="transmembrane region" description="Helical" evidence="6">
    <location>
        <begin position="147"/>
        <end position="167"/>
    </location>
</feature>
<evidence type="ECO:0000256" key="2">
    <source>
        <dbReference type="ARBA" id="ARBA00022692"/>
    </source>
</evidence>
<evidence type="ECO:0000256" key="6">
    <source>
        <dbReference type="SAM" id="Phobius"/>
    </source>
</evidence>
<evidence type="ECO:0000256" key="4">
    <source>
        <dbReference type="ARBA" id="ARBA00023136"/>
    </source>
</evidence>
<accession>A0AA40CEX2</accession>
<dbReference type="GO" id="GO:0016020">
    <property type="term" value="C:membrane"/>
    <property type="evidence" value="ECO:0007669"/>
    <property type="project" value="UniProtKB-SubCell"/>
</dbReference>
<evidence type="ECO:0000313" key="8">
    <source>
        <dbReference type="Proteomes" id="UP001174934"/>
    </source>
</evidence>
<keyword evidence="4 6" id="KW-0472">Membrane</keyword>
<organism evidence="7 8">
    <name type="scientific">Bombardia bombarda</name>
    <dbReference type="NCBI Taxonomy" id="252184"/>
    <lineage>
        <taxon>Eukaryota</taxon>
        <taxon>Fungi</taxon>
        <taxon>Dikarya</taxon>
        <taxon>Ascomycota</taxon>
        <taxon>Pezizomycotina</taxon>
        <taxon>Sordariomycetes</taxon>
        <taxon>Sordariomycetidae</taxon>
        <taxon>Sordariales</taxon>
        <taxon>Lasiosphaeriaceae</taxon>
        <taxon>Bombardia</taxon>
    </lineage>
</organism>
<name>A0AA40CEX2_9PEZI</name>
<comment type="subcellular location">
    <subcellularLocation>
        <location evidence="1">Membrane</location>
        <topology evidence="1">Multi-pass membrane protein</topology>
    </subcellularLocation>
</comment>
<keyword evidence="2 5" id="KW-0812">Transmembrane</keyword>
<dbReference type="PRINTS" id="PR00783">
    <property type="entry name" value="MINTRINSICP"/>
</dbReference>
<proteinExistence type="inferred from homology"/>
<keyword evidence="5" id="KW-0813">Transport</keyword>
<evidence type="ECO:0000256" key="5">
    <source>
        <dbReference type="RuleBase" id="RU000477"/>
    </source>
</evidence>
<gene>
    <name evidence="7" type="ORF">B0T17DRAFT_503730</name>
</gene>
<dbReference type="InterPro" id="IPR023271">
    <property type="entry name" value="Aquaporin-like"/>
</dbReference>
<dbReference type="InterPro" id="IPR000425">
    <property type="entry name" value="MIP"/>
</dbReference>
<evidence type="ECO:0000256" key="3">
    <source>
        <dbReference type="ARBA" id="ARBA00022989"/>
    </source>
</evidence>
<comment type="caution">
    <text evidence="7">The sequence shown here is derived from an EMBL/GenBank/DDBJ whole genome shotgun (WGS) entry which is preliminary data.</text>
</comment>